<dbReference type="PANTHER" id="PTHR12697:SF5">
    <property type="entry name" value="DEOXYHYPUSINE HYDROXYLASE"/>
    <property type="match status" value="1"/>
</dbReference>
<dbReference type="Gene3D" id="1.25.10.10">
    <property type="entry name" value="Leucine-rich Repeat Variant"/>
    <property type="match status" value="1"/>
</dbReference>
<dbReference type="SMART" id="SM00567">
    <property type="entry name" value="EZ_HEAT"/>
    <property type="match status" value="3"/>
</dbReference>
<dbReference type="Pfam" id="PF13646">
    <property type="entry name" value="HEAT_2"/>
    <property type="match status" value="1"/>
</dbReference>
<evidence type="ECO:0000313" key="1">
    <source>
        <dbReference type="EMBL" id="MBM3274497.1"/>
    </source>
</evidence>
<sequence length="179" mass="18890">MSDPLPGSFAASNKPPADIRQVLLDAMLDDTDEEFTNRVSGILEKSLMPEASLFLPFVDHEEEMVRRRSVFLLSQVGGNEAVKAITSRLHDGSAIVRSSAVSSLGRLQAKEAVEELCSLLQSGADVSLSKAVAEALGKIGDPSAIPALQTAGKALGIVVRTTCDMAVRKIQSAQRAASA</sequence>
<dbReference type="PANTHER" id="PTHR12697">
    <property type="entry name" value="PBS LYASE HEAT-LIKE PROTEIN"/>
    <property type="match status" value="1"/>
</dbReference>
<dbReference type="Proteomes" id="UP000703893">
    <property type="component" value="Unassembled WGS sequence"/>
</dbReference>
<dbReference type="GO" id="GO:0016491">
    <property type="term" value="F:oxidoreductase activity"/>
    <property type="evidence" value="ECO:0007669"/>
    <property type="project" value="TreeGrafter"/>
</dbReference>
<reference evidence="1 2" key="1">
    <citation type="submission" date="2019-03" db="EMBL/GenBank/DDBJ databases">
        <title>Lake Tanganyika Metagenome-Assembled Genomes (MAGs).</title>
        <authorList>
            <person name="Tran P."/>
        </authorList>
    </citation>
    <scope>NUCLEOTIDE SEQUENCE [LARGE SCALE GENOMIC DNA]</scope>
    <source>
        <strain evidence="1">K_DeepCast_65m_m2_236</strain>
    </source>
</reference>
<comment type="caution">
    <text evidence="1">The sequence shown here is derived from an EMBL/GenBank/DDBJ whole genome shotgun (WGS) entry which is preliminary data.</text>
</comment>
<dbReference type="InterPro" id="IPR016024">
    <property type="entry name" value="ARM-type_fold"/>
</dbReference>
<dbReference type="InterPro" id="IPR011989">
    <property type="entry name" value="ARM-like"/>
</dbReference>
<protein>
    <submittedName>
        <fullName evidence="1">HEAT repeat domain-containing protein</fullName>
    </submittedName>
</protein>
<evidence type="ECO:0000313" key="2">
    <source>
        <dbReference type="Proteomes" id="UP000703893"/>
    </source>
</evidence>
<dbReference type="EMBL" id="VGJX01000234">
    <property type="protein sequence ID" value="MBM3274497.1"/>
    <property type="molecule type" value="Genomic_DNA"/>
</dbReference>
<proteinExistence type="predicted"/>
<name>A0A937X577_9BACT</name>
<dbReference type="SUPFAM" id="SSF48371">
    <property type="entry name" value="ARM repeat"/>
    <property type="match status" value="1"/>
</dbReference>
<organism evidence="1 2">
    <name type="scientific">Candidatus Tanganyikabacteria bacterium</name>
    <dbReference type="NCBI Taxonomy" id="2961651"/>
    <lineage>
        <taxon>Bacteria</taxon>
        <taxon>Bacillati</taxon>
        <taxon>Candidatus Sericytochromatia</taxon>
        <taxon>Candidatus Tanganyikabacteria</taxon>
    </lineage>
</organism>
<dbReference type="InterPro" id="IPR004155">
    <property type="entry name" value="PBS_lyase_HEAT"/>
</dbReference>
<gene>
    <name evidence="1" type="ORF">FJZ00_05060</name>
</gene>
<accession>A0A937X577</accession>
<dbReference type="AlphaFoldDB" id="A0A937X577"/>